<dbReference type="FunFam" id="2.70.40.10:FF:000008">
    <property type="entry name" value="Deoxyuridine 5'-triphosphate nucleotidohydrolase"/>
    <property type="match status" value="1"/>
</dbReference>
<dbReference type="RefSeq" id="WP_010230843.1">
    <property type="nucleotide sequence ID" value="NZ_CP007217.1"/>
</dbReference>
<reference evidence="10 11" key="1">
    <citation type="submission" date="2014-02" db="EMBL/GenBank/DDBJ databases">
        <authorList>
            <person name="Chen C."/>
            <person name="Conrad T.A."/>
            <person name="Zhou Z."/>
            <person name="Lai Z."/>
            <person name="Zhong G."/>
        </authorList>
    </citation>
    <scope>NUCLEOTIDE SEQUENCE [LARGE SCALE GENOMIC DNA]</scope>
    <source>
        <strain evidence="10 11">Nigg3-28</strain>
    </source>
</reference>
<comment type="caution">
    <text evidence="8">Lacks conserved residue(s) required for the propagation of feature annotation.</text>
</comment>
<dbReference type="CDD" id="cd07557">
    <property type="entry name" value="trimeric_dUTPase"/>
    <property type="match status" value="1"/>
</dbReference>
<keyword evidence="3 8" id="KW-0479">Metal-binding</keyword>
<comment type="similarity">
    <text evidence="2 8">Belongs to the dUTPase family.</text>
</comment>
<dbReference type="GeneID" id="1245924"/>
<dbReference type="AlphaFoldDB" id="A0A069ZYK6"/>
<dbReference type="PANTHER" id="PTHR11241">
    <property type="entry name" value="DEOXYURIDINE 5'-TRIPHOSPHATE NUCLEOTIDOHYDROLASE"/>
    <property type="match status" value="1"/>
</dbReference>
<dbReference type="GO" id="GO:0046081">
    <property type="term" value="P:dUTP catabolic process"/>
    <property type="evidence" value="ECO:0007669"/>
    <property type="project" value="InterPro"/>
</dbReference>
<evidence type="ECO:0000256" key="8">
    <source>
        <dbReference type="HAMAP-Rule" id="MF_00116"/>
    </source>
</evidence>
<dbReference type="NCBIfam" id="TIGR00576">
    <property type="entry name" value="dut"/>
    <property type="match status" value="1"/>
</dbReference>
<dbReference type="PATRIC" id="fig|243161.6.peg.603"/>
<dbReference type="InterPro" id="IPR008181">
    <property type="entry name" value="dUTPase"/>
</dbReference>
<dbReference type="HAMAP" id="MF_00116">
    <property type="entry name" value="dUTPase_bact"/>
    <property type="match status" value="1"/>
</dbReference>
<comment type="cofactor">
    <cofactor evidence="1 8">
        <name>Mg(2+)</name>
        <dbReference type="ChEBI" id="CHEBI:18420"/>
    </cofactor>
</comment>
<dbReference type="STRING" id="83560.NC80_02840"/>
<dbReference type="Gene3D" id="2.70.40.10">
    <property type="match status" value="1"/>
</dbReference>
<evidence type="ECO:0000256" key="6">
    <source>
        <dbReference type="ARBA" id="ARBA00023080"/>
    </source>
</evidence>
<dbReference type="InterPro" id="IPR036157">
    <property type="entry name" value="dUTPase-like_sf"/>
</dbReference>
<dbReference type="NCBIfam" id="NF001862">
    <property type="entry name" value="PRK00601.1"/>
    <property type="match status" value="1"/>
</dbReference>
<comment type="catalytic activity">
    <reaction evidence="7 8">
        <text>dUTP + H2O = dUMP + diphosphate + H(+)</text>
        <dbReference type="Rhea" id="RHEA:10248"/>
        <dbReference type="ChEBI" id="CHEBI:15377"/>
        <dbReference type="ChEBI" id="CHEBI:15378"/>
        <dbReference type="ChEBI" id="CHEBI:33019"/>
        <dbReference type="ChEBI" id="CHEBI:61555"/>
        <dbReference type="ChEBI" id="CHEBI:246422"/>
        <dbReference type="EC" id="3.6.1.23"/>
    </reaction>
</comment>
<gene>
    <name evidence="8" type="primary">dut</name>
    <name evidence="10" type="ORF">BD36_03030</name>
</gene>
<evidence type="ECO:0000256" key="5">
    <source>
        <dbReference type="ARBA" id="ARBA00022842"/>
    </source>
</evidence>
<dbReference type="SUPFAM" id="SSF51283">
    <property type="entry name" value="dUTPase-like"/>
    <property type="match status" value="1"/>
</dbReference>
<dbReference type="GO" id="GO:0006226">
    <property type="term" value="P:dUMP biosynthetic process"/>
    <property type="evidence" value="ECO:0007669"/>
    <property type="project" value="UniProtKB-UniRule"/>
</dbReference>
<comment type="function">
    <text evidence="8">This enzyme is involved in nucleotide metabolism: it produces dUMP, the immediate precursor of thymidine nucleotides and it decreases the intracellular concentration of dUTP so that uracil cannot be incorporated into DNA.</text>
</comment>
<dbReference type="KEGG" id="cmg:NC81_02855"/>
<feature type="binding site" evidence="8">
    <location>
        <position position="76"/>
    </location>
    <ligand>
        <name>substrate</name>
    </ligand>
</feature>
<proteinExistence type="inferred from homology"/>
<keyword evidence="5 8" id="KW-0460">Magnesium</keyword>
<keyword evidence="6 8" id="KW-0546">Nucleotide metabolism</keyword>
<keyword evidence="4 8" id="KW-0378">Hydrolase</keyword>
<dbReference type="GO" id="GO:0004170">
    <property type="term" value="F:dUTP diphosphatase activity"/>
    <property type="evidence" value="ECO:0007669"/>
    <property type="project" value="UniProtKB-UniRule"/>
</dbReference>
<dbReference type="UniPathway" id="UPA00610">
    <property type="reaction ID" value="UER00666"/>
</dbReference>
<evidence type="ECO:0000256" key="2">
    <source>
        <dbReference type="ARBA" id="ARBA00006581"/>
    </source>
</evidence>
<evidence type="ECO:0000256" key="1">
    <source>
        <dbReference type="ARBA" id="ARBA00001946"/>
    </source>
</evidence>
<dbReference type="InterPro" id="IPR033704">
    <property type="entry name" value="dUTPase_trimeric"/>
</dbReference>
<dbReference type="Proteomes" id="UP000260363">
    <property type="component" value="Chromosome"/>
</dbReference>
<dbReference type="Pfam" id="PF00692">
    <property type="entry name" value="dUTPase"/>
    <property type="match status" value="1"/>
</dbReference>
<dbReference type="EMBL" id="CP007217">
    <property type="protein sequence ID" value="AJR10639.1"/>
    <property type="molecule type" value="Genomic_DNA"/>
</dbReference>
<feature type="binding site" evidence="8">
    <location>
        <begin position="80"/>
        <end position="82"/>
    </location>
    <ligand>
        <name>substrate</name>
    </ligand>
</feature>
<evidence type="ECO:0000256" key="3">
    <source>
        <dbReference type="ARBA" id="ARBA00022723"/>
    </source>
</evidence>
<dbReference type="InterPro" id="IPR029054">
    <property type="entry name" value="dUTPase-like"/>
</dbReference>
<sequence length="145" mass="15324">MKFFCKLESGSSLPEYATSGASGADVRANISEPIAILPGQRALIPTGISVDIPHGYEIQVRSRSGLAVKYGVIVLQSPGTVDADYRGEIRVILANLGESTFIVEPGMRIAQLVVAKVEQVSFVETQEELTATARGTGGFGHTGEC</sequence>
<dbReference type="SMR" id="A0A069ZYK6"/>
<dbReference type="KEGG" id="cmm:NC80_02840"/>
<name>A0A069ZYK6_CHLMR</name>
<evidence type="ECO:0000259" key="9">
    <source>
        <dbReference type="Pfam" id="PF00692"/>
    </source>
</evidence>
<evidence type="ECO:0000313" key="11">
    <source>
        <dbReference type="Proteomes" id="UP000260363"/>
    </source>
</evidence>
<organism evidence="10 11">
    <name type="scientific">Chlamydia muridarum</name>
    <dbReference type="NCBI Taxonomy" id="83560"/>
    <lineage>
        <taxon>Bacteria</taxon>
        <taxon>Pseudomonadati</taxon>
        <taxon>Chlamydiota</taxon>
        <taxon>Chlamydiia</taxon>
        <taxon>Chlamydiales</taxon>
        <taxon>Chlamydiaceae</taxon>
        <taxon>Chlamydia/Chlamydophila group</taxon>
        <taxon>Chlamydia</taxon>
    </lineage>
</organism>
<feature type="binding site" evidence="8">
    <location>
        <begin position="63"/>
        <end position="65"/>
    </location>
    <ligand>
        <name>substrate</name>
    </ligand>
</feature>
<dbReference type="PANTHER" id="PTHR11241:SF0">
    <property type="entry name" value="DEOXYURIDINE 5'-TRIPHOSPHATE NUCLEOTIDOHYDROLASE"/>
    <property type="match status" value="1"/>
</dbReference>
<dbReference type="EC" id="3.6.1.23" evidence="8"/>
<dbReference type="KEGG" id="cmx:DNC_02860"/>
<evidence type="ECO:0000313" key="10">
    <source>
        <dbReference type="EMBL" id="AJR10639.1"/>
    </source>
</evidence>
<protein>
    <recommendedName>
        <fullName evidence="8">Deoxyuridine 5'-triphosphate nucleotidohydrolase</fullName>
        <shortName evidence="8">dUTPase</shortName>
        <ecNumber evidence="8">3.6.1.23</ecNumber>
    </recommendedName>
    <alternativeName>
        <fullName evidence="8">dUTP pyrophosphatase</fullName>
    </alternativeName>
</protein>
<accession>A0A069ZYK6</accession>
<feature type="domain" description="dUTPase-like" evidence="9">
    <location>
        <begin position="12"/>
        <end position="143"/>
    </location>
</feature>
<evidence type="ECO:0000256" key="4">
    <source>
        <dbReference type="ARBA" id="ARBA00022801"/>
    </source>
</evidence>
<evidence type="ECO:0000256" key="7">
    <source>
        <dbReference type="ARBA" id="ARBA00047686"/>
    </source>
</evidence>
<comment type="pathway">
    <text evidence="8">Pyrimidine metabolism; dUMP biosynthesis; dUMP from dCTP (dUTP route): step 2/2.</text>
</comment>
<dbReference type="GO" id="GO:0000287">
    <property type="term" value="F:magnesium ion binding"/>
    <property type="evidence" value="ECO:0007669"/>
    <property type="project" value="UniProtKB-UniRule"/>
</dbReference>